<dbReference type="GO" id="GO:0003677">
    <property type="term" value="F:DNA binding"/>
    <property type="evidence" value="ECO:0007669"/>
    <property type="project" value="UniProtKB-KW"/>
</dbReference>
<dbReference type="NCBIfam" id="NF008167">
    <property type="entry name" value="PRK10917.2-1"/>
    <property type="match status" value="1"/>
</dbReference>
<dbReference type="SMART" id="SM00490">
    <property type="entry name" value="HELICc"/>
    <property type="match status" value="1"/>
</dbReference>
<dbReference type="GO" id="GO:0016787">
    <property type="term" value="F:hydrolase activity"/>
    <property type="evidence" value="ECO:0007669"/>
    <property type="project" value="UniProtKB-KW"/>
</dbReference>
<dbReference type="SMART" id="SM00487">
    <property type="entry name" value="DEXDc"/>
    <property type="match status" value="1"/>
</dbReference>
<dbReference type="EMBL" id="CP015453">
    <property type="protein sequence ID" value="AWH95699.1"/>
    <property type="molecule type" value="Genomic_DNA"/>
</dbReference>
<organism evidence="11 12">
    <name type="scientific">Dietzia psychralcaliphila</name>
    <dbReference type="NCBI Taxonomy" id="139021"/>
    <lineage>
        <taxon>Bacteria</taxon>
        <taxon>Bacillati</taxon>
        <taxon>Actinomycetota</taxon>
        <taxon>Actinomycetes</taxon>
        <taxon>Mycobacteriales</taxon>
        <taxon>Dietziaceae</taxon>
        <taxon>Dietzia</taxon>
    </lineage>
</organism>
<evidence type="ECO:0000256" key="5">
    <source>
        <dbReference type="ARBA" id="ARBA00022840"/>
    </source>
</evidence>
<gene>
    <name evidence="11" type="ORF">A6048_09485</name>
</gene>
<keyword evidence="7" id="KW-0234">DNA repair</keyword>
<evidence type="ECO:0000256" key="7">
    <source>
        <dbReference type="ARBA" id="ARBA00023204"/>
    </source>
</evidence>
<dbReference type="GO" id="GO:0005524">
    <property type="term" value="F:ATP binding"/>
    <property type="evidence" value="ECO:0007669"/>
    <property type="project" value="UniProtKB-KW"/>
</dbReference>
<evidence type="ECO:0000256" key="8">
    <source>
        <dbReference type="SAM" id="MobiDB-lite"/>
    </source>
</evidence>
<dbReference type="PANTHER" id="PTHR47964">
    <property type="entry name" value="ATP-DEPENDENT DNA HELICASE HOMOLOG RECG, CHLOROPLASTIC"/>
    <property type="match status" value="1"/>
</dbReference>
<keyword evidence="2" id="KW-0227">DNA damage</keyword>
<evidence type="ECO:0000259" key="10">
    <source>
        <dbReference type="PROSITE" id="PS51194"/>
    </source>
</evidence>
<proteinExistence type="predicted"/>
<dbReference type="SUPFAM" id="SSF50249">
    <property type="entry name" value="Nucleic acid-binding proteins"/>
    <property type="match status" value="1"/>
</dbReference>
<feature type="region of interest" description="Disordered" evidence="8">
    <location>
        <begin position="536"/>
        <end position="556"/>
    </location>
</feature>
<dbReference type="Pfam" id="PF00270">
    <property type="entry name" value="DEAD"/>
    <property type="match status" value="1"/>
</dbReference>
<dbReference type="InterPro" id="IPR014001">
    <property type="entry name" value="Helicase_ATP-bd"/>
</dbReference>
<dbReference type="InterPro" id="IPR012340">
    <property type="entry name" value="NA-bd_OB-fold"/>
</dbReference>
<dbReference type="AlphaFoldDB" id="A0AAD0NQ87"/>
<keyword evidence="6" id="KW-0238">DNA-binding</keyword>
<keyword evidence="4 11" id="KW-0347">Helicase</keyword>
<dbReference type="InterPro" id="IPR011545">
    <property type="entry name" value="DEAD/DEAH_box_helicase_dom"/>
</dbReference>
<dbReference type="PANTHER" id="PTHR47964:SF1">
    <property type="entry name" value="ATP-DEPENDENT DNA HELICASE HOMOLOG RECG, CHLOROPLASTIC"/>
    <property type="match status" value="1"/>
</dbReference>
<evidence type="ECO:0000256" key="6">
    <source>
        <dbReference type="ARBA" id="ARBA00023125"/>
    </source>
</evidence>
<dbReference type="Pfam" id="PF19833">
    <property type="entry name" value="RecG_dom3_C"/>
    <property type="match status" value="1"/>
</dbReference>
<evidence type="ECO:0000256" key="2">
    <source>
        <dbReference type="ARBA" id="ARBA00022763"/>
    </source>
</evidence>
<dbReference type="InterPro" id="IPR047112">
    <property type="entry name" value="RecG/Mfd"/>
</dbReference>
<evidence type="ECO:0000256" key="1">
    <source>
        <dbReference type="ARBA" id="ARBA00022741"/>
    </source>
</evidence>
<dbReference type="InterPro" id="IPR045562">
    <property type="entry name" value="RecG_dom3_C"/>
</dbReference>
<dbReference type="InterPro" id="IPR001650">
    <property type="entry name" value="Helicase_C-like"/>
</dbReference>
<dbReference type="GO" id="GO:0006281">
    <property type="term" value="P:DNA repair"/>
    <property type="evidence" value="ECO:0007669"/>
    <property type="project" value="UniProtKB-KW"/>
</dbReference>
<protein>
    <submittedName>
        <fullName evidence="11">ATP-dependent DNA helicase RecG</fullName>
    </submittedName>
</protein>
<evidence type="ECO:0000256" key="3">
    <source>
        <dbReference type="ARBA" id="ARBA00022801"/>
    </source>
</evidence>
<sequence>MTALATTDTPLEDVLDAELAERITTAFGHRTVGALLHTLPRRYRQHGQRYDKRELVDGERVTIIGTVATAATRNYTTKQGQPREMLTLTVKDEDTTFKVVYFAGRKIKYMLPVGTVAMFDGTVSRFRQSLDLKHPEFLVLRSVSGPGGQLKGSGNLAALARLSAEIDAEGGPSLFDRPLLPIYSAKESVTSWDLLGAVVTAIRALVPVVDPLDDTVRAAAGLMGLDEALRKAHLPGCVEDADRAGYRLRFDEAIALQLLLGARRRFVARDPAPASPVRGDGVRAAMEARLPFELTAGQEAVLEEISADLTVDEPMNRLLQGEVGSGKTVVGLLAMLQVVDAGRQCVMLAPTEVLATQHHRSLTAMLGDLGEWGRLGAADQATRVVLLTGSMSTAERRAALLDIVTGEAGIVVGTHALIQDSVDFFDLGLVVVDEQHRFGVRQRDRLRAKGRDGMVPHLLVMTATPIPRTIAMTVFGDLEVSELDELPGGRRPISTSVVPARDKPRWVERTWERVREEVGAGHRAYVVCARIDADTTDAPDGATKGGGDDDKGSDRPPLVAAVELHEYLSSGPLAGLRIGLMHGRLPPEEKDATMSAFASGGLDVLVSTTVIEVGVDVPEATVMVVMDAERFGVSQLHQLRGRVGRGGLPGLCLLVTNSREGGKAMERLKAVAGTTDGFLLAQLDLVQRREGDVLGDAQSGALASLRLLSVVDDGEVIEIARRHAEEILDADPGLDHHPALAERVRRLSGSDESDYLFKY</sequence>
<dbReference type="PROSITE" id="PS51192">
    <property type="entry name" value="HELICASE_ATP_BIND_1"/>
    <property type="match status" value="1"/>
</dbReference>
<evidence type="ECO:0000313" key="11">
    <source>
        <dbReference type="EMBL" id="AWH95699.1"/>
    </source>
</evidence>
<evidence type="ECO:0000256" key="4">
    <source>
        <dbReference type="ARBA" id="ARBA00022806"/>
    </source>
</evidence>
<keyword evidence="3" id="KW-0378">Hydrolase</keyword>
<reference evidence="11 12" key="1">
    <citation type="submission" date="2016-04" db="EMBL/GenBank/DDBJ databases">
        <title>Complete genome sequence of the haloalkaliphilic hydrocarbon-degrading bacterium Dietzia psychralcaliphila ILA-1T, isolated from a drain of a fish product-processing plant.</title>
        <authorList>
            <person name="Zhao J."/>
            <person name="Hu B."/>
            <person name="Geng S."/>
            <person name="Nie Y."/>
            <person name="Tang Y."/>
        </authorList>
    </citation>
    <scope>NUCLEOTIDE SEQUENCE [LARGE SCALE GENOMIC DNA]</scope>
    <source>
        <strain evidence="11 12">ILA-1</strain>
    </source>
</reference>
<dbReference type="Gene3D" id="3.40.50.300">
    <property type="entry name" value="P-loop containing nucleotide triphosphate hydrolases"/>
    <property type="match status" value="2"/>
</dbReference>
<feature type="domain" description="Helicase ATP-binding" evidence="9">
    <location>
        <begin position="308"/>
        <end position="483"/>
    </location>
</feature>
<dbReference type="Gene3D" id="2.40.50.140">
    <property type="entry name" value="Nucleic acid-binding proteins"/>
    <property type="match status" value="1"/>
</dbReference>
<dbReference type="Pfam" id="PF00271">
    <property type="entry name" value="Helicase_C"/>
    <property type="match status" value="1"/>
</dbReference>
<feature type="domain" description="Helicase C-terminal" evidence="10">
    <location>
        <begin position="506"/>
        <end position="694"/>
    </location>
</feature>
<evidence type="ECO:0000313" key="12">
    <source>
        <dbReference type="Proteomes" id="UP000244903"/>
    </source>
</evidence>
<dbReference type="RefSeq" id="WP_107747403.1">
    <property type="nucleotide sequence ID" value="NZ_CP015453.1"/>
</dbReference>
<keyword evidence="12" id="KW-1185">Reference proteome</keyword>
<name>A0AAD0NQ87_9ACTN</name>
<dbReference type="CDD" id="cd04488">
    <property type="entry name" value="RecG_wedge_OBF"/>
    <property type="match status" value="1"/>
</dbReference>
<keyword evidence="5" id="KW-0067">ATP-binding</keyword>
<accession>A0AAD0NQ87</accession>
<dbReference type="PROSITE" id="PS51194">
    <property type="entry name" value="HELICASE_CTER"/>
    <property type="match status" value="1"/>
</dbReference>
<keyword evidence="1" id="KW-0547">Nucleotide-binding</keyword>
<dbReference type="Proteomes" id="UP000244903">
    <property type="component" value="Chromosome"/>
</dbReference>
<dbReference type="SUPFAM" id="SSF52540">
    <property type="entry name" value="P-loop containing nucleoside triphosphate hydrolases"/>
    <property type="match status" value="2"/>
</dbReference>
<dbReference type="InterPro" id="IPR027417">
    <property type="entry name" value="P-loop_NTPase"/>
</dbReference>
<dbReference type="KEGG" id="dpc:A6048_09485"/>
<dbReference type="CDD" id="cd17992">
    <property type="entry name" value="DEXHc_RecG"/>
    <property type="match status" value="1"/>
</dbReference>
<dbReference type="GO" id="GO:0003678">
    <property type="term" value="F:DNA helicase activity"/>
    <property type="evidence" value="ECO:0007669"/>
    <property type="project" value="TreeGrafter"/>
</dbReference>
<evidence type="ECO:0000259" key="9">
    <source>
        <dbReference type="PROSITE" id="PS51192"/>
    </source>
</evidence>